<dbReference type="GO" id="GO:0004077">
    <property type="term" value="F:biotin--[biotin carboxyl-carrier protein] ligase activity"/>
    <property type="evidence" value="ECO:0007669"/>
    <property type="project" value="UniProtKB-EC"/>
</dbReference>
<dbReference type="EC" id="6.3.4.15" evidence="3"/>
<evidence type="ECO:0000313" key="5">
    <source>
        <dbReference type="EMBL" id="MBD1320886.1"/>
    </source>
</evidence>
<dbReference type="InterPro" id="IPR004143">
    <property type="entry name" value="BPL_LPL_catalytic"/>
</dbReference>
<reference evidence="5 6" key="1">
    <citation type="submission" date="2020-09" db="EMBL/GenBank/DDBJ databases">
        <title>Novel species in genus Gordonia.</title>
        <authorList>
            <person name="Zhang G."/>
        </authorList>
    </citation>
    <scope>NUCLEOTIDE SEQUENCE [LARGE SCALE GENOMIC DNA]</scope>
    <source>
        <strain evidence="5 6">ON-33</strain>
    </source>
</reference>
<gene>
    <name evidence="5" type="ORF">IDF66_14975</name>
</gene>
<sequence>MTLDGAALLDTLADTCWHTIEVVESTGSTNADLIARAATEELGGTVRITTDQTSGRGRHTRVWSAPAGGQLAMSSAVAVGADPEHLGWLSLIAGLAVTRAVEAVVGERPTLKWPNDVLIDDRKIAGILSEYTHTPTGGVAVIGVGLNTVMTEEQLPVPTATSLLIVTGDEVPPEDLARQFLRALSELLTLWPTDIDQLAAMYRERSDTLGRRVRLVLPGDKELVGTAVGIDRTGRIVIDVDGREVVAAAGDVTHLRPID</sequence>
<organism evidence="5 6">
    <name type="scientific">Gordonia hankookensis</name>
    <dbReference type="NCBI Taxonomy" id="589403"/>
    <lineage>
        <taxon>Bacteria</taxon>
        <taxon>Bacillati</taxon>
        <taxon>Actinomycetota</taxon>
        <taxon>Actinomycetes</taxon>
        <taxon>Mycobacteriales</taxon>
        <taxon>Gordoniaceae</taxon>
        <taxon>Gordonia</taxon>
    </lineage>
</organism>
<feature type="domain" description="BPL/LPL catalytic" evidence="4">
    <location>
        <begin position="3"/>
        <end position="192"/>
    </location>
</feature>
<dbReference type="InterPro" id="IPR004408">
    <property type="entry name" value="Biotin_CoA_COase_ligase"/>
</dbReference>
<dbReference type="EMBL" id="JACWMS010000003">
    <property type="protein sequence ID" value="MBD1320886.1"/>
    <property type="molecule type" value="Genomic_DNA"/>
</dbReference>
<dbReference type="InterPro" id="IPR045864">
    <property type="entry name" value="aa-tRNA-synth_II/BPL/LPL"/>
</dbReference>
<dbReference type="PROSITE" id="PS51733">
    <property type="entry name" value="BPL_LPL_CATALYTIC"/>
    <property type="match status" value="1"/>
</dbReference>
<dbReference type="SUPFAM" id="SSF55681">
    <property type="entry name" value="Class II aaRS and biotin synthetases"/>
    <property type="match status" value="1"/>
</dbReference>
<dbReference type="Pfam" id="PF02237">
    <property type="entry name" value="BPL_C"/>
    <property type="match status" value="1"/>
</dbReference>
<dbReference type="PANTHER" id="PTHR12835:SF5">
    <property type="entry name" value="BIOTIN--PROTEIN LIGASE"/>
    <property type="match status" value="1"/>
</dbReference>
<evidence type="ECO:0000256" key="3">
    <source>
        <dbReference type="ARBA" id="ARBA00024227"/>
    </source>
</evidence>
<keyword evidence="2" id="KW-0092">Biotin</keyword>
<name>A0ABR7WDN8_9ACTN</name>
<keyword evidence="1 5" id="KW-0436">Ligase</keyword>
<keyword evidence="6" id="KW-1185">Reference proteome</keyword>
<dbReference type="Gene3D" id="2.30.30.100">
    <property type="match status" value="1"/>
</dbReference>
<evidence type="ECO:0000256" key="2">
    <source>
        <dbReference type="ARBA" id="ARBA00023267"/>
    </source>
</evidence>
<proteinExistence type="predicted"/>
<comment type="caution">
    <text evidence="5">The sequence shown here is derived from an EMBL/GenBank/DDBJ whole genome shotgun (WGS) entry which is preliminary data.</text>
</comment>
<evidence type="ECO:0000256" key="1">
    <source>
        <dbReference type="ARBA" id="ARBA00022598"/>
    </source>
</evidence>
<protein>
    <recommendedName>
        <fullName evidence="3">biotin--[biotin carboxyl-carrier protein] ligase</fullName>
        <ecNumber evidence="3">6.3.4.15</ecNumber>
    </recommendedName>
</protein>
<dbReference type="RefSeq" id="WP_190267568.1">
    <property type="nucleotide sequence ID" value="NZ_BAABAD010000001.1"/>
</dbReference>
<evidence type="ECO:0000259" key="4">
    <source>
        <dbReference type="PROSITE" id="PS51733"/>
    </source>
</evidence>
<dbReference type="Proteomes" id="UP000602395">
    <property type="component" value="Unassembled WGS sequence"/>
</dbReference>
<dbReference type="CDD" id="cd16442">
    <property type="entry name" value="BPL"/>
    <property type="match status" value="1"/>
</dbReference>
<dbReference type="NCBIfam" id="TIGR00121">
    <property type="entry name" value="birA_ligase"/>
    <property type="match status" value="1"/>
</dbReference>
<dbReference type="InterPro" id="IPR003142">
    <property type="entry name" value="BPL_C"/>
</dbReference>
<evidence type="ECO:0000313" key="6">
    <source>
        <dbReference type="Proteomes" id="UP000602395"/>
    </source>
</evidence>
<dbReference type="PANTHER" id="PTHR12835">
    <property type="entry name" value="BIOTIN PROTEIN LIGASE"/>
    <property type="match status" value="1"/>
</dbReference>
<accession>A0ABR7WDN8</accession>
<dbReference type="Gene3D" id="3.30.930.10">
    <property type="entry name" value="Bira Bifunctional Protein, Domain 2"/>
    <property type="match status" value="1"/>
</dbReference>
<dbReference type="Pfam" id="PF03099">
    <property type="entry name" value="BPL_LplA_LipB"/>
    <property type="match status" value="1"/>
</dbReference>